<accession>A0AAN4YP34</accession>
<dbReference type="AlphaFoldDB" id="A0AAN4YP34"/>
<feature type="compositionally biased region" description="Low complexity" evidence="1">
    <location>
        <begin position="615"/>
        <end position="639"/>
    </location>
</feature>
<comment type="caution">
    <text evidence="2">The sequence shown here is derived from an EMBL/GenBank/DDBJ whole genome shotgun (WGS) entry which is preliminary data.</text>
</comment>
<feature type="compositionally biased region" description="Polar residues" evidence="1">
    <location>
        <begin position="972"/>
        <end position="983"/>
    </location>
</feature>
<feature type="compositionally biased region" description="Low complexity" evidence="1">
    <location>
        <begin position="1029"/>
        <end position="1045"/>
    </location>
</feature>
<feature type="compositionally biased region" description="Polar residues" evidence="1">
    <location>
        <begin position="547"/>
        <end position="559"/>
    </location>
</feature>
<evidence type="ECO:0000256" key="1">
    <source>
        <dbReference type="SAM" id="MobiDB-lite"/>
    </source>
</evidence>
<dbReference type="Pfam" id="PF11951">
    <property type="entry name" value="Fungal_trans_2"/>
    <property type="match status" value="1"/>
</dbReference>
<dbReference type="EMBL" id="BSYA01000138">
    <property type="protein sequence ID" value="GMG34375.1"/>
    <property type="molecule type" value="Genomic_DNA"/>
</dbReference>
<proteinExistence type="predicted"/>
<protein>
    <submittedName>
        <fullName evidence="2">Unnamed protein product</fullName>
    </submittedName>
</protein>
<dbReference type="PANTHER" id="PTHR42106:SF1">
    <property type="match status" value="1"/>
</dbReference>
<feature type="compositionally biased region" description="Low complexity" evidence="1">
    <location>
        <begin position="560"/>
        <end position="575"/>
    </location>
</feature>
<evidence type="ECO:0000313" key="2">
    <source>
        <dbReference type="EMBL" id="GMG34375.1"/>
    </source>
</evidence>
<gene>
    <name evidence="2" type="ORF">Aory04_000974100</name>
</gene>
<dbReference type="PANTHER" id="PTHR42106">
    <property type="entry name" value="CHROMOSOME 10, WHOLE GENOME SHOTGUN SEQUENCE"/>
    <property type="match status" value="1"/>
</dbReference>
<name>A0AAN4YP34_ASPOZ</name>
<feature type="compositionally biased region" description="Polar residues" evidence="1">
    <location>
        <begin position="888"/>
        <end position="907"/>
    </location>
</feature>
<feature type="compositionally biased region" description="Low complexity" evidence="1">
    <location>
        <begin position="718"/>
        <end position="732"/>
    </location>
</feature>
<feature type="compositionally biased region" description="Basic residues" evidence="1">
    <location>
        <begin position="794"/>
        <end position="803"/>
    </location>
</feature>
<feature type="compositionally biased region" description="Polar residues" evidence="1">
    <location>
        <begin position="1069"/>
        <end position="1081"/>
    </location>
</feature>
<feature type="region of interest" description="Disordered" evidence="1">
    <location>
        <begin position="1020"/>
        <end position="1109"/>
    </location>
</feature>
<sequence length="1109" mass="120288">MPRKKAADRVGPVKTRSLCSTQLVLKWESEFVSRGLAFGRAGVWSKSGSQSKTSPSSASLLDDDQEWCDIPFVESWGFVNSGVSTFEQPDQVNVACDELNAVVVRDKGKGRLAVKSSWPALVDISEYGPILQQLPQPTASLPLFPPVTGQNQGHLFEYYLQQVCPRTTASSKLSSPFASIILPFCLSASPILFKAIQALGACHWSRFDPTYGVIGLHLKSEALRGLRHRLATEGTLSCSTDPEVLAIMMMLCLYEIVDNCDERWTIHLKGAKDLIRLRRQQTMLSKPRGAQDPITTFAELFFAFQDVMGRTACGEEVLFGSDYWQENERNIDLWMGCSPELVSILSSITELSRTRRQLTSDSARAAFSLRAASLGHKLENLVQEIDGDDDGDDQTLQTAAELKRLAAVLYLHCALHGASPSTPLVVTYVRKILRLVSDLLDSGSLVSMTWPVFVAAVELDPLHDEVWSDGETVVYGRPLVLRALAAMAESSVSNVARTRAVIVKVWQARDSDMLKGSTVDSLDHTTGCNDWECKLSEQLSQRKEQGESVTDTESSGKSTSLGPPLRPSPKSRSLSDAPKPISARSTSEEHRPSSKDDNSLSSTPETPRRPSMQGLPLNLPSKPSGPSSLSSRAPLSPKLDSSQIYGSPGSVLPRRSRGLDFSRACTNLHHSTLAESSPDSSPIIVGRGMTIPQRRGSMGSTSVPPFSTSGPADRTAISSSVSSVNMMESDTSSSEEDDEPMMADRDDMIMNTPQANKMGSGMSPFAVGNVPSPGNDWMGGYSQAAASLMSFQRARFRKGRSRHSSSSASGNSSKPSPGPLSPPVMKSIENQNGYFGSRSSLSARRESLSLGTRDLRLSDLSDEGENRGNSPGTSNSEGGPLGVIRRATSPSLDALSSSNPFQPTDLNRNLDDVPAKTGTSVPDEPNFSEEANRNSGGAEFWNHFDERYRTPPPPPLRQMGTSVSEDDLSMDITPSTTMGSTSEFAKPSERPSSRCSTPIATQPISILEFKRKRRREDDFDPNLFKRRAVSPSMSVQSSPVMPNSPAVRDTGTSIWGPPKANIGSLFPDQPSTESGTRNPSTPKHAGHLKRVGLQGMTETNDGLMNMSIE</sequence>
<evidence type="ECO:0000313" key="3">
    <source>
        <dbReference type="Proteomes" id="UP001165205"/>
    </source>
</evidence>
<feature type="region of interest" description="Disordered" evidence="1">
    <location>
        <begin position="792"/>
        <end position="1001"/>
    </location>
</feature>
<feature type="compositionally biased region" description="Polar residues" evidence="1">
    <location>
        <begin position="867"/>
        <end position="877"/>
    </location>
</feature>
<dbReference type="Proteomes" id="UP001165205">
    <property type="component" value="Unassembled WGS sequence"/>
</dbReference>
<organism evidence="2 3">
    <name type="scientific">Aspergillus oryzae</name>
    <name type="common">Yellow koji mold</name>
    <dbReference type="NCBI Taxonomy" id="5062"/>
    <lineage>
        <taxon>Eukaryota</taxon>
        <taxon>Fungi</taxon>
        <taxon>Dikarya</taxon>
        <taxon>Ascomycota</taxon>
        <taxon>Pezizomycotina</taxon>
        <taxon>Eurotiomycetes</taxon>
        <taxon>Eurotiomycetidae</taxon>
        <taxon>Eurotiales</taxon>
        <taxon>Aspergillaceae</taxon>
        <taxon>Aspergillus</taxon>
        <taxon>Aspergillus subgen. Circumdati</taxon>
    </lineage>
</organism>
<feature type="compositionally biased region" description="Basic and acidic residues" evidence="1">
    <location>
        <begin position="586"/>
        <end position="598"/>
    </location>
</feature>
<dbReference type="InterPro" id="IPR021858">
    <property type="entry name" value="Fun_TF"/>
</dbReference>
<feature type="region of interest" description="Disordered" evidence="1">
    <location>
        <begin position="539"/>
        <end position="656"/>
    </location>
</feature>
<feature type="compositionally biased region" description="Basic and acidic residues" evidence="1">
    <location>
        <begin position="843"/>
        <end position="859"/>
    </location>
</feature>
<feature type="compositionally biased region" description="Polar residues" evidence="1">
    <location>
        <begin position="1096"/>
        <end position="1109"/>
    </location>
</feature>
<reference evidence="2" key="1">
    <citation type="submission" date="2023-04" db="EMBL/GenBank/DDBJ databases">
        <title>Aspergillus oryzae NBRC 4228.</title>
        <authorList>
            <person name="Ichikawa N."/>
            <person name="Sato H."/>
            <person name="Tonouchi N."/>
        </authorList>
    </citation>
    <scope>NUCLEOTIDE SEQUENCE</scope>
    <source>
        <strain evidence="2">NBRC 4228</strain>
    </source>
</reference>
<feature type="region of interest" description="Disordered" evidence="1">
    <location>
        <begin position="692"/>
        <end position="744"/>
    </location>
</feature>
<feature type="compositionally biased region" description="Polar residues" evidence="1">
    <location>
        <begin position="698"/>
        <end position="710"/>
    </location>
</feature>
<feature type="compositionally biased region" description="Low complexity" evidence="1">
    <location>
        <begin position="804"/>
        <end position="815"/>
    </location>
</feature>